<dbReference type="Pfam" id="PF02616">
    <property type="entry name" value="SMC_ScpA"/>
    <property type="match status" value="1"/>
</dbReference>
<name>A0A0G1XJ66_9BACT</name>
<gene>
    <name evidence="3" type="ORF">UY74_C0027G0001</name>
</gene>
<dbReference type="InterPro" id="IPR023093">
    <property type="entry name" value="ScpA-like_C"/>
</dbReference>
<dbReference type="Gene3D" id="6.10.250.2410">
    <property type="match status" value="1"/>
</dbReference>
<dbReference type="AlphaFoldDB" id="A0A0G1XJ66"/>
<reference evidence="3 4" key="1">
    <citation type="journal article" date="2015" name="Nature">
        <title>rRNA introns, odd ribosomes, and small enigmatic genomes across a large radiation of phyla.</title>
        <authorList>
            <person name="Brown C.T."/>
            <person name="Hug L.A."/>
            <person name="Thomas B.C."/>
            <person name="Sharon I."/>
            <person name="Castelle C.J."/>
            <person name="Singh A."/>
            <person name="Wilkins M.J."/>
            <person name="Williams K.H."/>
            <person name="Banfield J.F."/>
        </authorList>
    </citation>
    <scope>NUCLEOTIDE SEQUENCE [LARGE SCALE GENOMIC DNA]</scope>
</reference>
<dbReference type="InterPro" id="IPR003768">
    <property type="entry name" value="ScpA"/>
</dbReference>
<dbReference type="PATRIC" id="fig|1618676.3.peg.573"/>
<dbReference type="EMBL" id="LCRF01000027">
    <property type="protein sequence ID" value="KKW30955.1"/>
    <property type="molecule type" value="Genomic_DNA"/>
</dbReference>
<evidence type="ECO:0000313" key="3">
    <source>
        <dbReference type="EMBL" id="KKW30955.1"/>
    </source>
</evidence>
<keyword evidence="2" id="KW-0175">Coiled coil</keyword>
<comment type="caution">
    <text evidence="3">The sequence shown here is derived from an EMBL/GenBank/DDBJ whole genome shotgun (WGS) entry which is preliminary data.</text>
</comment>
<dbReference type="PANTHER" id="PTHR33969:SF2">
    <property type="entry name" value="SEGREGATION AND CONDENSATION PROTEIN A"/>
    <property type="match status" value="1"/>
</dbReference>
<dbReference type="Proteomes" id="UP000034445">
    <property type="component" value="Unassembled WGS sequence"/>
</dbReference>
<evidence type="ECO:0000256" key="1">
    <source>
        <dbReference type="ARBA" id="ARBA00044777"/>
    </source>
</evidence>
<dbReference type="PANTHER" id="PTHR33969">
    <property type="entry name" value="SEGREGATION AND CONDENSATION PROTEIN A"/>
    <property type="match status" value="1"/>
</dbReference>
<accession>A0A0G1XJ66</accession>
<organism evidence="3 4">
    <name type="scientific">Candidatus Kaiserbacteria bacterium GW2011_GWC2_52_8b</name>
    <dbReference type="NCBI Taxonomy" id="1618676"/>
    <lineage>
        <taxon>Bacteria</taxon>
        <taxon>Candidatus Kaiseribacteriota</taxon>
    </lineage>
</organism>
<dbReference type="Gene3D" id="1.10.10.580">
    <property type="entry name" value="Structural maintenance of chromosome 1. Chain E"/>
    <property type="match status" value="1"/>
</dbReference>
<evidence type="ECO:0000256" key="2">
    <source>
        <dbReference type="SAM" id="Coils"/>
    </source>
</evidence>
<protein>
    <recommendedName>
        <fullName evidence="1">Segregation and condensation protein A</fullName>
    </recommendedName>
</protein>
<feature type="coiled-coil region" evidence="2">
    <location>
        <begin position="82"/>
        <end position="109"/>
    </location>
</feature>
<proteinExistence type="predicted"/>
<evidence type="ECO:0000313" key="4">
    <source>
        <dbReference type="Proteomes" id="UP000034445"/>
    </source>
</evidence>
<sequence length="241" mass="27078">MNEKFHIETTAYQGPLETLLNLIEERKLSVSEVSLAEVCDAYLAYVEKLPELPLDETAQFILVASTLLLIKSRTLLPMLSLSEEEKESVEELERRLARYTLVRKAAKLLRREWGQTPLILSVRAPIREPVFAPAETTIERISTVARRLVSMLPKPEKLAQVAVAPVLALEDVITSLKGRIASALKARFSELTRSRNKQEKIVYFLATLELVRSGSISATQERLFEDIMLAAETTGIPRYGA</sequence>